<gene>
    <name evidence="1" type="ORF">MESS2_630049</name>
</gene>
<comment type="caution">
    <text evidence="1">The sequence shown here is derived from an EMBL/GenBank/DDBJ whole genome shotgun (WGS) entry which is preliminary data.</text>
</comment>
<sequence>MILFHLAAAVFRSPARGVKLARQHPSIPQALIRPILGPAVTHVEMTGRGIRHSSAC</sequence>
<protein>
    <submittedName>
        <fullName evidence="1">Uncharacterized protein</fullName>
    </submittedName>
</protein>
<evidence type="ECO:0000313" key="2">
    <source>
        <dbReference type="Proteomes" id="UP000012062"/>
    </source>
</evidence>
<accession>M5ES49</accession>
<proteinExistence type="predicted"/>
<keyword evidence="2" id="KW-1185">Reference proteome</keyword>
<dbReference type="AlphaFoldDB" id="M5ES49"/>
<evidence type="ECO:0000313" key="1">
    <source>
        <dbReference type="EMBL" id="CCV07744.1"/>
    </source>
</evidence>
<organism evidence="1 2">
    <name type="scientific">Mesorhizobium metallidurans STM 2683</name>
    <dbReference type="NCBI Taxonomy" id="1297569"/>
    <lineage>
        <taxon>Bacteria</taxon>
        <taxon>Pseudomonadati</taxon>
        <taxon>Pseudomonadota</taxon>
        <taxon>Alphaproteobacteria</taxon>
        <taxon>Hyphomicrobiales</taxon>
        <taxon>Phyllobacteriaceae</taxon>
        <taxon>Mesorhizobium</taxon>
    </lineage>
</organism>
<reference evidence="1 2" key="1">
    <citation type="submission" date="2013-02" db="EMBL/GenBank/DDBJ databases">
        <authorList>
            <person name="Genoscope - CEA"/>
        </authorList>
    </citation>
    <scope>NUCLEOTIDE SEQUENCE [LARGE SCALE GENOMIC DNA]</scope>
    <source>
        <strain evidence="1 2">STM 2683</strain>
    </source>
</reference>
<dbReference type="EMBL" id="CAUM01000132">
    <property type="protein sequence ID" value="CCV07744.1"/>
    <property type="molecule type" value="Genomic_DNA"/>
</dbReference>
<name>M5ES49_9HYPH</name>
<dbReference type="Proteomes" id="UP000012062">
    <property type="component" value="Unassembled WGS sequence"/>
</dbReference>